<dbReference type="PANTHER" id="PTHR14969">
    <property type="entry name" value="SPHINGOSINE-1-PHOSPHATE PHOSPHOHYDROLASE"/>
    <property type="match status" value="1"/>
</dbReference>
<dbReference type="SUPFAM" id="SSF48317">
    <property type="entry name" value="Acid phosphatase/Vanadium-dependent haloperoxidase"/>
    <property type="match status" value="1"/>
</dbReference>
<keyword evidence="5" id="KW-1133">Transmembrane helix</keyword>
<protein>
    <submittedName>
        <fullName evidence="8">Undecaprenyl-diphosphatase</fullName>
    </submittedName>
</protein>
<evidence type="ECO:0000256" key="5">
    <source>
        <dbReference type="ARBA" id="ARBA00022989"/>
    </source>
</evidence>
<evidence type="ECO:0000256" key="6">
    <source>
        <dbReference type="ARBA" id="ARBA00023136"/>
    </source>
</evidence>
<evidence type="ECO:0000313" key="9">
    <source>
        <dbReference type="Proteomes" id="UP000199614"/>
    </source>
</evidence>
<dbReference type="SMART" id="SM00014">
    <property type="entry name" value="acidPPc"/>
    <property type="match status" value="1"/>
</dbReference>
<dbReference type="PROSITE" id="PS50146">
    <property type="entry name" value="DAGK"/>
    <property type="match status" value="1"/>
</dbReference>
<dbReference type="AlphaFoldDB" id="A0A1I4U5Y5"/>
<dbReference type="SUPFAM" id="SSF111331">
    <property type="entry name" value="NAD kinase/diacylglycerol kinase-like"/>
    <property type="match status" value="1"/>
</dbReference>
<keyword evidence="9" id="KW-1185">Reference proteome</keyword>
<dbReference type="SMART" id="SM00046">
    <property type="entry name" value="DAGKc"/>
    <property type="match status" value="1"/>
</dbReference>
<evidence type="ECO:0000313" key="8">
    <source>
        <dbReference type="EMBL" id="SFM84221.1"/>
    </source>
</evidence>
<reference evidence="8 9" key="1">
    <citation type="submission" date="2016-10" db="EMBL/GenBank/DDBJ databases">
        <authorList>
            <person name="de Groot N.N."/>
        </authorList>
    </citation>
    <scope>NUCLEOTIDE SEQUENCE [LARGE SCALE GENOMIC DNA]</scope>
    <source>
        <strain evidence="8 9">CGMCC 4.1877</strain>
    </source>
</reference>
<dbReference type="InterPro" id="IPR001206">
    <property type="entry name" value="Diacylglycerol_kinase_cat_dom"/>
</dbReference>
<dbReference type="EMBL" id="FOUY01000003">
    <property type="protein sequence ID" value="SFM84221.1"/>
    <property type="molecule type" value="Genomic_DNA"/>
</dbReference>
<name>A0A1I4U5Y5_PSUAM</name>
<dbReference type="Pfam" id="PF01569">
    <property type="entry name" value="PAP2"/>
    <property type="match status" value="1"/>
</dbReference>
<feature type="domain" description="DAGKc" evidence="7">
    <location>
        <begin position="279"/>
        <end position="346"/>
    </location>
</feature>
<dbReference type="InterPro" id="IPR036938">
    <property type="entry name" value="PAP2/HPO_sf"/>
</dbReference>
<dbReference type="PANTHER" id="PTHR14969:SF62">
    <property type="entry name" value="DECAPRENYLPHOSPHORYL-5-PHOSPHORIBOSE PHOSPHATASE RV3807C-RELATED"/>
    <property type="match status" value="1"/>
</dbReference>
<dbReference type="InterPro" id="IPR017438">
    <property type="entry name" value="ATP-NAD_kinase_N"/>
</dbReference>
<dbReference type="InterPro" id="IPR000326">
    <property type="entry name" value="PAP2/HPO"/>
</dbReference>
<dbReference type="GO" id="GO:0016787">
    <property type="term" value="F:hydrolase activity"/>
    <property type="evidence" value="ECO:0007669"/>
    <property type="project" value="UniProtKB-KW"/>
</dbReference>
<dbReference type="Pfam" id="PF00781">
    <property type="entry name" value="DAGK_cat"/>
    <property type="match status" value="1"/>
</dbReference>
<proteinExistence type="predicted"/>
<evidence type="ECO:0000256" key="4">
    <source>
        <dbReference type="ARBA" id="ARBA00022801"/>
    </source>
</evidence>
<dbReference type="STRING" id="260086.SAMN05216207_1003204"/>
<keyword evidence="6" id="KW-0472">Membrane</keyword>
<dbReference type="GO" id="GO:0016301">
    <property type="term" value="F:kinase activity"/>
    <property type="evidence" value="ECO:0007669"/>
    <property type="project" value="InterPro"/>
</dbReference>
<evidence type="ECO:0000256" key="2">
    <source>
        <dbReference type="ARBA" id="ARBA00022475"/>
    </source>
</evidence>
<keyword evidence="2" id="KW-1003">Cell membrane</keyword>
<sequence>MRRTPSTVSAVSGWFERVARRSRRVDGGIATVSLVDRAITGFIASRPPSRVDTTLRRLTRSADHSVLWFAVASILAARRGTERHAALRGVASIALTSFTANAVLKPMLPRRRPAAAELPVYRTVDCPPSSSSFPSGHAASAAAFATAVVMENRRAAPVVVPLAAAVAWSRVHVGVHWTSDVLAGAAVGTAVAQLTRRWWPVRPSDEARARPMDTVPVLPQGDGLVIVSNPFSGPPDHDVSDEVRHRLPAAHHLVVGDGVAVQDMLEDAIAERGRWVRAVGVAGGDGTVATAAAVADHHGLPLVVVPGGTLNHFARDVGVYDTQEAVDATQAGEAVAVDLALVEAHPGRLDDPEDVSVTRTRYFINTASIGSYPELVQLRERWQPRYGKWPAFAAALITVLRRSEKISVRIEDRWYKVWFLFVGNGPYHPRGAVPAWRPTLDSGLLDVRWLRADVRFSRLRVVLALILSALGHSRVYHQREVPRLDVELLEPSMLATDGEVVEEAGRYTFRVAERPIPVYRRDEDRWTGRDRPYQG</sequence>
<dbReference type="Proteomes" id="UP000199614">
    <property type="component" value="Unassembled WGS sequence"/>
</dbReference>
<evidence type="ECO:0000259" key="7">
    <source>
        <dbReference type="PROSITE" id="PS50146"/>
    </source>
</evidence>
<organism evidence="8 9">
    <name type="scientific">Pseudonocardia ammonioxydans</name>
    <dbReference type="NCBI Taxonomy" id="260086"/>
    <lineage>
        <taxon>Bacteria</taxon>
        <taxon>Bacillati</taxon>
        <taxon>Actinomycetota</taxon>
        <taxon>Actinomycetes</taxon>
        <taxon>Pseudonocardiales</taxon>
        <taxon>Pseudonocardiaceae</taxon>
        <taxon>Pseudonocardia</taxon>
    </lineage>
</organism>
<dbReference type="Gene3D" id="1.20.144.10">
    <property type="entry name" value="Phosphatidic acid phosphatase type 2/haloperoxidase"/>
    <property type="match status" value="1"/>
</dbReference>
<dbReference type="GO" id="GO:0005886">
    <property type="term" value="C:plasma membrane"/>
    <property type="evidence" value="ECO:0007669"/>
    <property type="project" value="UniProtKB-SubCell"/>
</dbReference>
<keyword evidence="4" id="KW-0378">Hydrolase</keyword>
<evidence type="ECO:0000256" key="1">
    <source>
        <dbReference type="ARBA" id="ARBA00004651"/>
    </source>
</evidence>
<dbReference type="Gene3D" id="2.60.200.40">
    <property type="match status" value="1"/>
</dbReference>
<accession>A0A1I4U5Y5</accession>
<gene>
    <name evidence="8" type="ORF">SAMN05216207_1003204</name>
</gene>
<evidence type="ECO:0000256" key="3">
    <source>
        <dbReference type="ARBA" id="ARBA00022692"/>
    </source>
</evidence>
<keyword evidence="3" id="KW-0812">Transmembrane</keyword>
<comment type="subcellular location">
    <subcellularLocation>
        <location evidence="1">Cell membrane</location>
        <topology evidence="1">Multi-pass membrane protein</topology>
    </subcellularLocation>
</comment>
<dbReference type="InterPro" id="IPR016064">
    <property type="entry name" value="NAD/diacylglycerol_kinase_sf"/>
</dbReference>
<dbReference type="Gene3D" id="3.40.50.10330">
    <property type="entry name" value="Probable inorganic polyphosphate/atp-NAD kinase, domain 1"/>
    <property type="match status" value="1"/>
</dbReference>